<evidence type="ECO:0000259" key="4">
    <source>
        <dbReference type="SMART" id="SM00331"/>
    </source>
</evidence>
<feature type="region of interest" description="Disordered" evidence="2">
    <location>
        <begin position="70"/>
        <end position="113"/>
    </location>
</feature>
<dbReference type="Proteomes" id="UP001501391">
    <property type="component" value="Unassembled WGS sequence"/>
</dbReference>
<dbReference type="SMART" id="SM00065">
    <property type="entry name" value="GAF"/>
    <property type="match status" value="1"/>
</dbReference>
<feature type="compositionally biased region" description="Acidic residues" evidence="2">
    <location>
        <begin position="237"/>
        <end position="246"/>
    </location>
</feature>
<feature type="compositionally biased region" description="Low complexity" evidence="2">
    <location>
        <begin position="602"/>
        <end position="623"/>
    </location>
</feature>
<evidence type="ECO:0000313" key="5">
    <source>
        <dbReference type="EMBL" id="GAA2191600.1"/>
    </source>
</evidence>
<feature type="compositionally biased region" description="Basic and acidic residues" evidence="2">
    <location>
        <begin position="624"/>
        <end position="635"/>
    </location>
</feature>
<dbReference type="Pfam" id="PF13492">
    <property type="entry name" value="GAF_3"/>
    <property type="match status" value="1"/>
</dbReference>
<name>A0ABP5N269_9ACTN</name>
<dbReference type="Pfam" id="PF07228">
    <property type="entry name" value="SpoIIE"/>
    <property type="match status" value="1"/>
</dbReference>
<feature type="domain" description="GAF" evidence="3">
    <location>
        <begin position="191"/>
        <end position="356"/>
    </location>
</feature>
<feature type="compositionally biased region" description="Pro residues" evidence="2">
    <location>
        <begin position="254"/>
        <end position="263"/>
    </location>
</feature>
<dbReference type="InterPro" id="IPR036457">
    <property type="entry name" value="PPM-type-like_dom_sf"/>
</dbReference>
<dbReference type="InterPro" id="IPR029016">
    <property type="entry name" value="GAF-like_dom_sf"/>
</dbReference>
<keyword evidence="1" id="KW-0378">Hydrolase</keyword>
<dbReference type="Gene3D" id="3.30.450.40">
    <property type="match status" value="1"/>
</dbReference>
<dbReference type="PANTHER" id="PTHR43156:SF2">
    <property type="entry name" value="STAGE II SPORULATION PROTEIN E"/>
    <property type="match status" value="1"/>
</dbReference>
<dbReference type="PANTHER" id="PTHR43156">
    <property type="entry name" value="STAGE II SPORULATION PROTEIN E-RELATED"/>
    <property type="match status" value="1"/>
</dbReference>
<dbReference type="InterPro" id="IPR052016">
    <property type="entry name" value="Bact_Sigma-Reg"/>
</dbReference>
<evidence type="ECO:0000256" key="2">
    <source>
        <dbReference type="SAM" id="MobiDB-lite"/>
    </source>
</evidence>
<dbReference type="EMBL" id="BAAAOQ010000002">
    <property type="protein sequence ID" value="GAA2191600.1"/>
    <property type="molecule type" value="Genomic_DNA"/>
</dbReference>
<accession>A0ABP5N269</accession>
<dbReference type="RefSeq" id="WP_346161976.1">
    <property type="nucleotide sequence ID" value="NZ_BAAAOQ010000002.1"/>
</dbReference>
<evidence type="ECO:0000259" key="3">
    <source>
        <dbReference type="SMART" id="SM00065"/>
    </source>
</evidence>
<feature type="region of interest" description="Disordered" evidence="2">
    <location>
        <begin position="598"/>
        <end position="635"/>
    </location>
</feature>
<dbReference type="SUPFAM" id="SSF81606">
    <property type="entry name" value="PP2C-like"/>
    <property type="match status" value="1"/>
</dbReference>
<evidence type="ECO:0000313" key="6">
    <source>
        <dbReference type="Proteomes" id="UP001501391"/>
    </source>
</evidence>
<organism evidence="5 6">
    <name type="scientific">Streptomyces bangladeshensis</name>
    <dbReference type="NCBI Taxonomy" id="295352"/>
    <lineage>
        <taxon>Bacteria</taxon>
        <taxon>Bacillati</taxon>
        <taxon>Actinomycetota</taxon>
        <taxon>Actinomycetes</taxon>
        <taxon>Kitasatosporales</taxon>
        <taxon>Streptomycetaceae</taxon>
        <taxon>Streptomyces</taxon>
    </lineage>
</organism>
<dbReference type="InterPro" id="IPR001932">
    <property type="entry name" value="PPM-type_phosphatase-like_dom"/>
</dbReference>
<protein>
    <submittedName>
        <fullName evidence="5">SpoIIE family protein phosphatase</fullName>
    </submittedName>
</protein>
<keyword evidence="6" id="KW-1185">Reference proteome</keyword>
<dbReference type="InterPro" id="IPR003018">
    <property type="entry name" value="GAF"/>
</dbReference>
<reference evidence="6" key="1">
    <citation type="journal article" date="2019" name="Int. J. Syst. Evol. Microbiol.">
        <title>The Global Catalogue of Microorganisms (GCM) 10K type strain sequencing project: providing services to taxonomists for standard genome sequencing and annotation.</title>
        <authorList>
            <consortium name="The Broad Institute Genomics Platform"/>
            <consortium name="The Broad Institute Genome Sequencing Center for Infectious Disease"/>
            <person name="Wu L."/>
            <person name="Ma J."/>
        </authorList>
    </citation>
    <scope>NUCLEOTIDE SEQUENCE [LARGE SCALE GENOMIC DNA]</scope>
    <source>
        <strain evidence="6">JCM 14924</strain>
    </source>
</reference>
<evidence type="ECO:0000256" key="1">
    <source>
        <dbReference type="ARBA" id="ARBA00022801"/>
    </source>
</evidence>
<gene>
    <name evidence="5" type="ORF">GCM10009787_05570</name>
</gene>
<feature type="region of interest" description="Disordered" evidence="2">
    <location>
        <begin position="237"/>
        <end position="298"/>
    </location>
</feature>
<dbReference type="SMART" id="SM00331">
    <property type="entry name" value="PP2C_SIG"/>
    <property type="match status" value="1"/>
</dbReference>
<feature type="domain" description="PPM-type phosphatase" evidence="4">
    <location>
        <begin position="373"/>
        <end position="593"/>
    </location>
</feature>
<dbReference type="SUPFAM" id="SSF55781">
    <property type="entry name" value="GAF domain-like"/>
    <property type="match status" value="1"/>
</dbReference>
<dbReference type="Gene3D" id="3.60.40.10">
    <property type="entry name" value="PPM-type phosphatase domain"/>
    <property type="match status" value="1"/>
</dbReference>
<comment type="caution">
    <text evidence="5">The sequence shown here is derived from an EMBL/GenBank/DDBJ whole genome shotgun (WGS) entry which is preliminary data.</text>
</comment>
<sequence>MTAAPAVRTIASVADAARARAAVDRVATDGGVPAVDRVRFRTALTARLRRCLGRGGAWELRIQVRPATAEQDGRVDVSLRPAGPRPPGPAGDEADDEPSLTCPLPHRPAEGGLGAGLPLSEALLRADEDTAAVLRLLDEREHLLRLHREELHQTNQGVLALHADLEAAARAQRALLDAERAARAEAERARRLLTFLGDASAAVTASLSHTAILRCLSALLVPEYAEHVDVWLFDEEHEEKAEDEEGGGERPRAAPGPPGPGPEHPAAAVTAARTGRPQHAAPHPGNLPGVDDLPPAARSPRRPLLALPLAARRLLGVLTLTAPGPRFDADTTVMLVELARRVGIALDNARRYEQYRDTAETLQRAQLTDLPTVPGLLLAARYLPATRGLNIGGDWYDAFRQPDGSLLAVIGDVTGHGLHAAVVMGRLRTALRAYAVADDATPGRVLTQLHRMLRHLQPGLYATALIARIRPGEREVVWASAGHPPAVVRDDAGTVRVLDAKPGVMLGVPVPCAYPDHVAGLPPGSSLVLYTDGLVERRARGIDPGIERLGRALAALSTPELEQDPDAAADALLKTLLYDSERDDDVCLLLCHAEAGPEPRGEAAQSAGRAEPAAGGAARGSVEVIRREGGRRESL</sequence>
<proteinExistence type="predicted"/>